<dbReference type="AlphaFoldDB" id="A0A7R9MTX6"/>
<gene>
    <name evidence="8" type="ORF">ONB1V03_LOCUS23017</name>
</gene>
<proteinExistence type="inferred from homology"/>
<name>A0A7R9MTX6_9ACAR</name>
<evidence type="ECO:0000256" key="1">
    <source>
        <dbReference type="ARBA" id="ARBA00012220"/>
    </source>
</evidence>
<protein>
    <recommendedName>
        <fullName evidence="1 6">Glutamate--cysteine ligase</fullName>
        <ecNumber evidence="1 6">6.3.2.2</ecNumber>
    </recommendedName>
    <alternativeName>
        <fullName evidence="6">Gamma-ECS</fullName>
    </alternativeName>
    <alternativeName>
        <fullName evidence="6">Gamma-glutamylcysteine synthetase</fullName>
    </alternativeName>
</protein>
<feature type="non-terminal residue" evidence="8">
    <location>
        <position position="1"/>
    </location>
</feature>
<dbReference type="PANTHER" id="PTHR11164">
    <property type="entry name" value="GLUTAMATE CYSTEINE LIGASE"/>
    <property type="match status" value="1"/>
</dbReference>
<evidence type="ECO:0000313" key="9">
    <source>
        <dbReference type="Proteomes" id="UP000728032"/>
    </source>
</evidence>
<dbReference type="PANTHER" id="PTHR11164:SF0">
    <property type="entry name" value="GLUTAMATE--CYSTEINE LIGASE CATALYTIC SUBUNIT"/>
    <property type="match status" value="1"/>
</dbReference>
<dbReference type="EMBL" id="CAJPVJ010055320">
    <property type="protein sequence ID" value="CAG2183597.1"/>
    <property type="molecule type" value="Genomic_DNA"/>
</dbReference>
<feature type="region of interest" description="Disordered" evidence="7">
    <location>
        <begin position="68"/>
        <end position="87"/>
    </location>
</feature>
<reference evidence="8" key="1">
    <citation type="submission" date="2020-11" db="EMBL/GenBank/DDBJ databases">
        <authorList>
            <person name="Tran Van P."/>
        </authorList>
    </citation>
    <scope>NUCLEOTIDE SEQUENCE</scope>
</reference>
<dbReference type="UniPathway" id="UPA00142">
    <property type="reaction ID" value="UER00209"/>
</dbReference>
<dbReference type="Gene3D" id="3.30.590.50">
    <property type="match status" value="1"/>
</dbReference>
<dbReference type="EC" id="6.3.2.2" evidence="1 6"/>
<evidence type="ECO:0000256" key="3">
    <source>
        <dbReference type="ARBA" id="ARBA00022684"/>
    </source>
</evidence>
<dbReference type="GO" id="GO:0017109">
    <property type="term" value="C:glutamate-cysteine ligase complex"/>
    <property type="evidence" value="ECO:0007669"/>
    <property type="project" value="TreeGrafter"/>
</dbReference>
<keyword evidence="9" id="KW-1185">Reference proteome</keyword>
<keyword evidence="5 6" id="KW-0067">ATP-binding</keyword>
<dbReference type="Proteomes" id="UP000728032">
    <property type="component" value="Unassembled WGS sequence"/>
</dbReference>
<evidence type="ECO:0000256" key="2">
    <source>
        <dbReference type="ARBA" id="ARBA00022598"/>
    </source>
</evidence>
<dbReference type="Pfam" id="PF03074">
    <property type="entry name" value="GCS"/>
    <property type="match status" value="1"/>
</dbReference>
<dbReference type="OrthoDB" id="7939818at2759"/>
<comment type="similarity">
    <text evidence="6">Belongs to the glutamate--cysteine ligase type 3 family.</text>
</comment>
<dbReference type="GO" id="GO:0006750">
    <property type="term" value="P:glutathione biosynthetic process"/>
    <property type="evidence" value="ECO:0007669"/>
    <property type="project" value="UniProtKB-UniRule"/>
</dbReference>
<keyword evidence="4 6" id="KW-0547">Nucleotide-binding</keyword>
<accession>A0A7R9MTX6</accession>
<dbReference type="InterPro" id="IPR004308">
    <property type="entry name" value="GCS"/>
</dbReference>
<evidence type="ECO:0000256" key="7">
    <source>
        <dbReference type="SAM" id="MobiDB-lite"/>
    </source>
</evidence>
<keyword evidence="3 6" id="KW-0317">Glutathione biosynthesis</keyword>
<dbReference type="GO" id="GO:0004357">
    <property type="term" value="F:glutamate-cysteine ligase activity"/>
    <property type="evidence" value="ECO:0007669"/>
    <property type="project" value="UniProtKB-UniRule"/>
</dbReference>
<sequence length="155" mass="17990">MEIQMTDFENAAYAVFVVLLSRIILQYNLNLVIPISKVDENMSEGQKRDAINRSKFWFRKDIFSSNESQELNNNSNGYNDNHETQDSEEESYIQMTINEIINGYGQEFPGLVPLMREYVKSISLDAYTSCKVQQYIQLIADRASAKLQTNAQWIR</sequence>
<organism evidence="8">
    <name type="scientific">Oppiella nova</name>
    <dbReference type="NCBI Taxonomy" id="334625"/>
    <lineage>
        <taxon>Eukaryota</taxon>
        <taxon>Metazoa</taxon>
        <taxon>Ecdysozoa</taxon>
        <taxon>Arthropoda</taxon>
        <taxon>Chelicerata</taxon>
        <taxon>Arachnida</taxon>
        <taxon>Acari</taxon>
        <taxon>Acariformes</taxon>
        <taxon>Sarcoptiformes</taxon>
        <taxon>Oribatida</taxon>
        <taxon>Brachypylina</taxon>
        <taxon>Oppioidea</taxon>
        <taxon>Oppiidae</taxon>
        <taxon>Oppiella</taxon>
    </lineage>
</organism>
<evidence type="ECO:0000256" key="4">
    <source>
        <dbReference type="ARBA" id="ARBA00022741"/>
    </source>
</evidence>
<comment type="pathway">
    <text evidence="6">Sulfur metabolism; glutathione biosynthesis; glutathione from L-cysteine and L-glutamate: step 1/2.</text>
</comment>
<evidence type="ECO:0000256" key="5">
    <source>
        <dbReference type="ARBA" id="ARBA00022840"/>
    </source>
</evidence>
<evidence type="ECO:0000256" key="6">
    <source>
        <dbReference type="RuleBase" id="RU367135"/>
    </source>
</evidence>
<evidence type="ECO:0000313" key="8">
    <source>
        <dbReference type="EMBL" id="CAD7666695.1"/>
    </source>
</evidence>
<dbReference type="GO" id="GO:0005524">
    <property type="term" value="F:ATP binding"/>
    <property type="evidence" value="ECO:0007669"/>
    <property type="project" value="UniProtKB-UniRule"/>
</dbReference>
<dbReference type="EMBL" id="OC970145">
    <property type="protein sequence ID" value="CAD7666695.1"/>
    <property type="molecule type" value="Genomic_DNA"/>
</dbReference>
<keyword evidence="2 6" id="KW-0436">Ligase</keyword>
<comment type="catalytic activity">
    <reaction evidence="6">
        <text>L-cysteine + L-glutamate + ATP = gamma-L-glutamyl-L-cysteine + ADP + phosphate + H(+)</text>
        <dbReference type="Rhea" id="RHEA:13285"/>
        <dbReference type="ChEBI" id="CHEBI:15378"/>
        <dbReference type="ChEBI" id="CHEBI:29985"/>
        <dbReference type="ChEBI" id="CHEBI:30616"/>
        <dbReference type="ChEBI" id="CHEBI:35235"/>
        <dbReference type="ChEBI" id="CHEBI:43474"/>
        <dbReference type="ChEBI" id="CHEBI:58173"/>
        <dbReference type="ChEBI" id="CHEBI:456216"/>
        <dbReference type="EC" id="6.3.2.2"/>
    </reaction>
</comment>